<proteinExistence type="predicted"/>
<reference evidence="1" key="1">
    <citation type="submission" date="2018-05" db="EMBL/GenBank/DDBJ databases">
        <authorList>
            <person name="Lanie J.A."/>
            <person name="Ng W.-L."/>
            <person name="Kazmierczak K.M."/>
            <person name="Andrzejewski T.M."/>
            <person name="Davidsen T.M."/>
            <person name="Wayne K.J."/>
            <person name="Tettelin H."/>
            <person name="Glass J.I."/>
            <person name="Rusch D."/>
            <person name="Podicherti R."/>
            <person name="Tsui H.-C.T."/>
            <person name="Winkler M.E."/>
        </authorList>
    </citation>
    <scope>NUCLEOTIDE SEQUENCE</scope>
</reference>
<dbReference type="EMBL" id="UINC01015798">
    <property type="protein sequence ID" value="SVA66266.1"/>
    <property type="molecule type" value="Genomic_DNA"/>
</dbReference>
<name>A0A381XNA7_9ZZZZ</name>
<organism evidence="1">
    <name type="scientific">marine metagenome</name>
    <dbReference type="NCBI Taxonomy" id="408172"/>
    <lineage>
        <taxon>unclassified sequences</taxon>
        <taxon>metagenomes</taxon>
        <taxon>ecological metagenomes</taxon>
    </lineage>
</organism>
<gene>
    <name evidence="1" type="ORF">METZ01_LOCUS119120</name>
</gene>
<dbReference type="Gene3D" id="3.40.50.12580">
    <property type="match status" value="1"/>
</dbReference>
<accession>A0A381XNA7</accession>
<protein>
    <recommendedName>
        <fullName evidence="2">CDP-glycerol--glycerophosphate glycerophosphotransferase</fullName>
    </recommendedName>
</protein>
<dbReference type="AlphaFoldDB" id="A0A381XNA7"/>
<evidence type="ECO:0000313" key="1">
    <source>
        <dbReference type="EMBL" id="SVA66266.1"/>
    </source>
</evidence>
<sequence length="388" mass="44287">MFKSINYWRQYRAYKNLPRKDRRIVIYSESGQDWHHFAPIIDHLIGSLGKTVCYLTSDSPDLGLVQDNPSLRGFCIGSGLIRTICFQWLDADVVLMTMIDLGNLQLKRSVNPVYYAFMFHSLISTHMVDHADSYDHYDAILCAGPHQAREIRRREELHGLRPKRLIEHGYHRLEQLLVERRDPPAPQADEDIHVLLAPSWGEQAILNLFGVELTGILLEAGFKVTLRPHYQTRRLTPKVIDRIVNQYKDRQGFQLVEQMGESDSLFDSHLMITDWSGAGMDYAMGLEKPVLYIDVPPKARNDSWQELGIEPFESLVRDKIGAILAASQLDQAPDEVRRLLSNPDAFRANVSKLRDESVYHLGSSSVVAAEAIAAMAREKLGRVRMQPQ</sequence>
<evidence type="ECO:0008006" key="2">
    <source>
        <dbReference type="Google" id="ProtNLM"/>
    </source>
</evidence>
<dbReference type="InterPro" id="IPR043148">
    <property type="entry name" value="TagF_C"/>
</dbReference>